<dbReference type="GO" id="GO:0003713">
    <property type="term" value="F:transcription coactivator activity"/>
    <property type="evidence" value="ECO:0007669"/>
    <property type="project" value="TreeGrafter"/>
</dbReference>
<keyword evidence="8" id="KW-1185">Reference proteome</keyword>
<comment type="similarity">
    <text evidence="2">Belongs to the TAF6 family.</text>
</comment>
<reference evidence="7 8" key="2">
    <citation type="submission" date="2016-08" db="EMBL/GenBank/DDBJ databases">
        <title>Pervasive Adenine N6-methylation of Active Genes in Fungi.</title>
        <authorList>
            <consortium name="DOE Joint Genome Institute"/>
            <person name="Mondo S.J."/>
            <person name="Dannebaum R.O."/>
            <person name="Kuo R.C."/>
            <person name="Labutti K."/>
            <person name="Haridas S."/>
            <person name="Kuo A."/>
            <person name="Salamov A."/>
            <person name="Ahrendt S.R."/>
            <person name="Lipzen A."/>
            <person name="Sullivan W."/>
            <person name="Andreopoulos W.B."/>
            <person name="Clum A."/>
            <person name="Lindquist E."/>
            <person name="Daum C."/>
            <person name="Ramamoorthy G.K."/>
            <person name="Gryganskyi A."/>
            <person name="Culley D."/>
            <person name="Magnuson J.K."/>
            <person name="James T.Y."/>
            <person name="O'Malley M.A."/>
            <person name="Stajich J.E."/>
            <person name="Spatafora J.W."/>
            <person name="Visel A."/>
            <person name="Grigoriev I.V."/>
        </authorList>
    </citation>
    <scope>NUCLEOTIDE SEQUENCE [LARGE SCALE GENOMIC DNA]</scope>
    <source>
        <strain evidence="7 8">S4</strain>
    </source>
</reference>
<feature type="domain" description="TATA box binding protein associated factor (TAF) histone-like fold" evidence="6">
    <location>
        <begin position="6"/>
        <end position="69"/>
    </location>
</feature>
<evidence type="ECO:0000256" key="4">
    <source>
        <dbReference type="ARBA" id="ARBA00023163"/>
    </source>
</evidence>
<dbReference type="InterPro" id="IPR004823">
    <property type="entry name" value="TAF_TATA-bd_Histone-like_dom"/>
</dbReference>
<dbReference type="GO" id="GO:0046695">
    <property type="term" value="C:SLIK (SAGA-like) complex"/>
    <property type="evidence" value="ECO:0007669"/>
    <property type="project" value="EnsemblFungi"/>
</dbReference>
<dbReference type="Proteomes" id="UP000193944">
    <property type="component" value="Unassembled WGS sequence"/>
</dbReference>
<dbReference type="Gene3D" id="1.10.20.10">
    <property type="entry name" value="Histone, subunit A"/>
    <property type="match status" value="1"/>
</dbReference>
<evidence type="ECO:0000259" key="6">
    <source>
        <dbReference type="SMART" id="SM00803"/>
    </source>
</evidence>
<dbReference type="SUPFAM" id="SSF47113">
    <property type="entry name" value="Histone-fold"/>
    <property type="match status" value="1"/>
</dbReference>
<keyword evidence="3" id="KW-0805">Transcription regulation</keyword>
<dbReference type="GO" id="GO:0042802">
    <property type="term" value="F:identical protein binding"/>
    <property type="evidence" value="ECO:0007669"/>
    <property type="project" value="EnsemblFungi"/>
</dbReference>
<accession>A0A1Y1X9U6</accession>
<organism evidence="7 8">
    <name type="scientific">Anaeromyces robustus</name>
    <dbReference type="NCBI Taxonomy" id="1754192"/>
    <lineage>
        <taxon>Eukaryota</taxon>
        <taxon>Fungi</taxon>
        <taxon>Fungi incertae sedis</taxon>
        <taxon>Chytridiomycota</taxon>
        <taxon>Chytridiomycota incertae sedis</taxon>
        <taxon>Neocallimastigomycetes</taxon>
        <taxon>Neocallimastigales</taxon>
        <taxon>Neocallimastigaceae</taxon>
        <taxon>Anaeromyces</taxon>
    </lineage>
</organism>
<evidence type="ECO:0000256" key="2">
    <source>
        <dbReference type="ARBA" id="ARBA00007688"/>
    </source>
</evidence>
<dbReference type="InterPro" id="IPR046344">
    <property type="entry name" value="TAF6_C_sf"/>
</dbReference>
<dbReference type="AlphaFoldDB" id="A0A1Y1X9U6"/>
<dbReference type="OrthoDB" id="361039at2759"/>
<name>A0A1Y1X9U6_9FUNG</name>
<proteinExistence type="inferred from homology"/>
<dbReference type="PANTHER" id="PTHR10221">
    <property type="entry name" value="TRANSCRIPTION INITIATION FACTOR TFIID SUBUNIT 6"/>
    <property type="match status" value="1"/>
</dbReference>
<dbReference type="CDD" id="cd22931">
    <property type="entry name" value="HFD_TAF6"/>
    <property type="match status" value="1"/>
</dbReference>
<dbReference type="Gene3D" id="1.25.40.770">
    <property type="entry name" value="TAF6, C-terminal HEAT repeat domain"/>
    <property type="match status" value="1"/>
</dbReference>
<dbReference type="GO" id="GO:0000124">
    <property type="term" value="C:SAGA complex"/>
    <property type="evidence" value="ECO:0007669"/>
    <property type="project" value="EnsemblFungi"/>
</dbReference>
<dbReference type="GO" id="GO:0045944">
    <property type="term" value="P:positive regulation of transcription by RNA polymerase II"/>
    <property type="evidence" value="ECO:0007669"/>
    <property type="project" value="EnsemblFungi"/>
</dbReference>
<dbReference type="InterPro" id="IPR016024">
    <property type="entry name" value="ARM-type_fold"/>
</dbReference>
<protein>
    <submittedName>
        <fullName evidence="7">DUF1546-domain-containing protein</fullName>
    </submittedName>
</protein>
<dbReference type="GO" id="GO:0003682">
    <property type="term" value="F:chromatin binding"/>
    <property type="evidence" value="ECO:0007669"/>
    <property type="project" value="EnsemblFungi"/>
</dbReference>
<dbReference type="SMART" id="SM00803">
    <property type="entry name" value="TAF"/>
    <property type="match status" value="1"/>
</dbReference>
<dbReference type="GO" id="GO:0051123">
    <property type="term" value="P:RNA polymerase II preinitiation complex assembly"/>
    <property type="evidence" value="ECO:0007669"/>
    <property type="project" value="EnsemblFungi"/>
</dbReference>
<comment type="subcellular location">
    <subcellularLocation>
        <location evidence="1">Nucleus</location>
    </subcellularLocation>
</comment>
<dbReference type="FunFam" id="1.25.40.770:FF:000001">
    <property type="entry name" value="Transcription initiation factor TFIID subunit 6"/>
    <property type="match status" value="1"/>
</dbReference>
<gene>
    <name evidence="7" type="ORF">BCR32DRAFT_219338</name>
</gene>
<dbReference type="PANTHER" id="PTHR10221:SF9">
    <property type="entry name" value="TRANSCRIPTION INITIATION FACTOR TFIID SUBUNIT 6"/>
    <property type="match status" value="1"/>
</dbReference>
<dbReference type="GO" id="GO:0005829">
    <property type="term" value="C:cytosol"/>
    <property type="evidence" value="ECO:0007669"/>
    <property type="project" value="EnsemblFungi"/>
</dbReference>
<evidence type="ECO:0000313" key="8">
    <source>
        <dbReference type="Proteomes" id="UP000193944"/>
    </source>
</evidence>
<dbReference type="SUPFAM" id="SSF48371">
    <property type="entry name" value="ARM repeat"/>
    <property type="match status" value="1"/>
</dbReference>
<dbReference type="GO" id="GO:0046982">
    <property type="term" value="F:protein heterodimerization activity"/>
    <property type="evidence" value="ECO:0007669"/>
    <property type="project" value="InterPro"/>
</dbReference>
<keyword evidence="4" id="KW-0804">Transcription</keyword>
<comment type="caution">
    <text evidence="7">The sequence shown here is derived from an EMBL/GenBank/DDBJ whole genome shotgun (WGS) entry which is preliminary data.</text>
</comment>
<dbReference type="GO" id="GO:0016251">
    <property type="term" value="F:RNA polymerase II general transcription initiation factor activity"/>
    <property type="evidence" value="ECO:0007669"/>
    <property type="project" value="InterPro"/>
</dbReference>
<dbReference type="GO" id="GO:0006325">
    <property type="term" value="P:chromatin organization"/>
    <property type="evidence" value="ECO:0007669"/>
    <property type="project" value="EnsemblFungi"/>
</dbReference>
<dbReference type="GO" id="GO:0061629">
    <property type="term" value="F:RNA polymerase II-specific DNA-binding transcription factor binding"/>
    <property type="evidence" value="ECO:0007669"/>
    <property type="project" value="EnsemblFungi"/>
</dbReference>
<dbReference type="InterPro" id="IPR037796">
    <property type="entry name" value="TAF6"/>
</dbReference>
<dbReference type="InterPro" id="IPR011442">
    <property type="entry name" value="TAF6_C"/>
</dbReference>
<evidence type="ECO:0000256" key="3">
    <source>
        <dbReference type="ARBA" id="ARBA00023015"/>
    </source>
</evidence>
<dbReference type="Pfam" id="PF07571">
    <property type="entry name" value="TAF6_C"/>
    <property type="match status" value="1"/>
</dbReference>
<dbReference type="InterPro" id="IPR009072">
    <property type="entry name" value="Histone-fold"/>
</dbReference>
<evidence type="ECO:0000313" key="7">
    <source>
        <dbReference type="EMBL" id="ORX82499.1"/>
    </source>
</evidence>
<keyword evidence="5" id="KW-0539">Nucleus</keyword>
<dbReference type="GO" id="GO:0005669">
    <property type="term" value="C:transcription factor TFIID complex"/>
    <property type="evidence" value="ECO:0007669"/>
    <property type="project" value="EnsemblFungi"/>
</dbReference>
<dbReference type="STRING" id="1754192.A0A1Y1X9U6"/>
<sequence length="431" mass="48804">MSDQLSVLSTNLIKSAGESAGVEISDSAAKLLAQDVEYRIREIAEEARKFMRHSHRDILTTSDINNALRVRNVEPMYGLNSKEEMRFQPVVGQDIYYADDEELSLDDLINIPLPPVPLDVTFTGHWLAIEGIQPAIPQNPSPQEIEILKKQASNDKLLLQQDKSSTNIVQNMLSKELRIYYEKLTESVVSSDKSLQQAVFDSLKQDPGIHQLVPYFVKFIIENVTKNRKNLQVLWSVMKMIGSLLENTHIYMEPYLHQLMPSILTCVVTKHIGEKASEDHWALRDYAASLVALICTQFGSAYHTLQPRVSKTLLHAIMDPGKPFTTSYGAIIGLSLLGDEVIKVLILPIIKPFSARIENEIKSGSKPSKIEEAKRCQNALLKTCRKLIIQEYNDYLKSGNSSESYKNYLIDKYGYMGEPFYEMITESNQTE</sequence>
<dbReference type="Pfam" id="PF02969">
    <property type="entry name" value="TAF"/>
    <property type="match status" value="1"/>
</dbReference>
<evidence type="ECO:0000256" key="5">
    <source>
        <dbReference type="ARBA" id="ARBA00023242"/>
    </source>
</evidence>
<dbReference type="GO" id="GO:2000144">
    <property type="term" value="P:positive regulation of DNA-templated transcription initiation"/>
    <property type="evidence" value="ECO:0007669"/>
    <property type="project" value="EnsemblFungi"/>
</dbReference>
<dbReference type="EMBL" id="MCFG01000093">
    <property type="protein sequence ID" value="ORX82499.1"/>
    <property type="molecule type" value="Genomic_DNA"/>
</dbReference>
<reference evidence="7 8" key="1">
    <citation type="submission" date="2016-08" db="EMBL/GenBank/DDBJ databases">
        <title>A Parts List for Fungal Cellulosomes Revealed by Comparative Genomics.</title>
        <authorList>
            <consortium name="DOE Joint Genome Institute"/>
            <person name="Haitjema C.H."/>
            <person name="Gilmore S.P."/>
            <person name="Henske J.K."/>
            <person name="Solomon K.V."/>
            <person name="De Groot R."/>
            <person name="Kuo A."/>
            <person name="Mondo S.J."/>
            <person name="Salamov A.A."/>
            <person name="Labutti K."/>
            <person name="Zhao Z."/>
            <person name="Chiniquy J."/>
            <person name="Barry K."/>
            <person name="Brewer H.M."/>
            <person name="Purvine S.O."/>
            <person name="Wright A.T."/>
            <person name="Boxma B."/>
            <person name="Van Alen T."/>
            <person name="Hackstein J.H."/>
            <person name="Baker S.E."/>
            <person name="Grigoriev I.V."/>
            <person name="O'Malley M.A."/>
        </authorList>
    </citation>
    <scope>NUCLEOTIDE SEQUENCE [LARGE SCALE GENOMIC DNA]</scope>
    <source>
        <strain evidence="7 8">S4</strain>
    </source>
</reference>
<evidence type="ECO:0000256" key="1">
    <source>
        <dbReference type="ARBA" id="ARBA00004123"/>
    </source>
</evidence>
<dbReference type="CDD" id="cd08050">
    <property type="entry name" value="TAF6C"/>
    <property type="match status" value="1"/>
</dbReference>